<evidence type="ECO:0000313" key="2">
    <source>
        <dbReference type="Proteomes" id="UP000440004"/>
    </source>
</evidence>
<organism evidence="1 2">
    <name type="scientific">Alkalibaculum sporogenes</name>
    <dbReference type="NCBI Taxonomy" id="2655001"/>
    <lineage>
        <taxon>Bacteria</taxon>
        <taxon>Bacillati</taxon>
        <taxon>Bacillota</taxon>
        <taxon>Clostridia</taxon>
        <taxon>Eubacteriales</taxon>
        <taxon>Eubacteriaceae</taxon>
        <taxon>Alkalibaculum</taxon>
    </lineage>
</organism>
<proteinExistence type="predicted"/>
<name>A0A6A7K8E2_9FIRM</name>
<gene>
    <name evidence="1" type="ORF">GC105_07600</name>
</gene>
<accession>A0A6A7K8E2</accession>
<sequence>MKRLIGFLVVLSVLGVIGWKVYPYIVVGIDYLNGDEPGITNENGLGETIKQYVESGEILSDEKSVKALNNISEDLTKARESLSTEQQKEVVTLAQQAIDSTLNNEGDYKEKIDQLMDAYRGLPSDEQQNIQFSIGKSINMRDYLTLKEKLEE</sequence>
<dbReference type="Proteomes" id="UP000440004">
    <property type="component" value="Unassembled WGS sequence"/>
</dbReference>
<reference evidence="1 2" key="1">
    <citation type="submission" date="2019-10" db="EMBL/GenBank/DDBJ databases">
        <title>Alkalibaculum tamaniensis sp.nov., a new alkaliphilic acetogen, isolated on methoxylated aromatics from a mud volcano.</title>
        <authorList>
            <person name="Khomyakova M.A."/>
            <person name="Merkel A.Y."/>
            <person name="Bonch-Osmolovskaya E.A."/>
            <person name="Slobodkin A.I."/>
        </authorList>
    </citation>
    <scope>NUCLEOTIDE SEQUENCE [LARGE SCALE GENOMIC DNA]</scope>
    <source>
        <strain evidence="1 2">M08DMB</strain>
    </source>
</reference>
<protein>
    <submittedName>
        <fullName evidence="1">Uncharacterized protein</fullName>
    </submittedName>
</protein>
<comment type="caution">
    <text evidence="1">The sequence shown here is derived from an EMBL/GenBank/DDBJ whole genome shotgun (WGS) entry which is preliminary data.</text>
</comment>
<dbReference type="RefSeq" id="WP_152803326.1">
    <property type="nucleotide sequence ID" value="NZ_WHNX01000009.1"/>
</dbReference>
<keyword evidence="2" id="KW-1185">Reference proteome</keyword>
<dbReference type="AlphaFoldDB" id="A0A6A7K8E2"/>
<dbReference type="EMBL" id="WHNX01000009">
    <property type="protein sequence ID" value="MPW25652.1"/>
    <property type="molecule type" value="Genomic_DNA"/>
</dbReference>
<evidence type="ECO:0000313" key="1">
    <source>
        <dbReference type="EMBL" id="MPW25652.1"/>
    </source>
</evidence>